<evidence type="ECO:0000313" key="2">
    <source>
        <dbReference type="Proteomes" id="UP001234495"/>
    </source>
</evidence>
<organism evidence="1 2">
    <name type="scientific">Metabacillus malikii</name>
    <dbReference type="NCBI Taxonomy" id="1504265"/>
    <lineage>
        <taxon>Bacteria</taxon>
        <taxon>Bacillati</taxon>
        <taxon>Bacillota</taxon>
        <taxon>Bacilli</taxon>
        <taxon>Bacillales</taxon>
        <taxon>Bacillaceae</taxon>
        <taxon>Metabacillus</taxon>
    </lineage>
</organism>
<dbReference type="Proteomes" id="UP001234495">
    <property type="component" value="Unassembled WGS sequence"/>
</dbReference>
<name>A0ABT9ZCH6_9BACI</name>
<comment type="caution">
    <text evidence="1">The sequence shown here is derived from an EMBL/GenBank/DDBJ whole genome shotgun (WGS) entry which is preliminary data.</text>
</comment>
<gene>
    <name evidence="1" type="ORF">J2S19_001216</name>
</gene>
<protein>
    <submittedName>
        <fullName evidence="1">Uncharacterized protein</fullName>
    </submittedName>
</protein>
<dbReference type="RefSeq" id="WP_307338545.1">
    <property type="nucleotide sequence ID" value="NZ_JAUSUD010000004.1"/>
</dbReference>
<keyword evidence="2" id="KW-1185">Reference proteome</keyword>
<sequence>MDGNTVNKVDPQVGEERLLRFAAPALYKKMVEVFSKKNIHPYDIYATAKDRVDGLTLTISLSQSLSAKPISADFSFDQANNPDERVETFFQETVETCKQQLISEYFKMIKL</sequence>
<proteinExistence type="predicted"/>
<accession>A0ABT9ZCH6</accession>
<evidence type="ECO:0000313" key="1">
    <source>
        <dbReference type="EMBL" id="MDQ0229964.1"/>
    </source>
</evidence>
<reference evidence="1 2" key="1">
    <citation type="submission" date="2023-07" db="EMBL/GenBank/DDBJ databases">
        <title>Genomic Encyclopedia of Type Strains, Phase IV (KMG-IV): sequencing the most valuable type-strain genomes for metagenomic binning, comparative biology and taxonomic classification.</title>
        <authorList>
            <person name="Goeker M."/>
        </authorList>
    </citation>
    <scope>NUCLEOTIDE SEQUENCE [LARGE SCALE GENOMIC DNA]</scope>
    <source>
        <strain evidence="1 2">DSM 29005</strain>
    </source>
</reference>
<dbReference type="EMBL" id="JAUSUD010000004">
    <property type="protein sequence ID" value="MDQ0229964.1"/>
    <property type="molecule type" value="Genomic_DNA"/>
</dbReference>